<keyword evidence="9" id="KW-0479">Metal-binding</keyword>
<dbReference type="InterPro" id="IPR002870">
    <property type="entry name" value="Peptidase_M12B_N"/>
</dbReference>
<dbReference type="SUPFAM" id="SSF57552">
    <property type="entry name" value="Blood coagulation inhibitor (disintegrin)"/>
    <property type="match status" value="1"/>
</dbReference>
<keyword evidence="4 11" id="KW-1133">Transmembrane helix</keyword>
<evidence type="ECO:0000256" key="11">
    <source>
        <dbReference type="SAM" id="Phobius"/>
    </source>
</evidence>
<dbReference type="GO" id="GO:0050839">
    <property type="term" value="F:cell adhesion molecule binding"/>
    <property type="evidence" value="ECO:0007669"/>
    <property type="project" value="TreeGrafter"/>
</dbReference>
<dbReference type="InterPro" id="IPR006586">
    <property type="entry name" value="ADAM_Cys-rich"/>
</dbReference>
<dbReference type="PROSITE" id="PS50215">
    <property type="entry name" value="ADAM_MEPRO"/>
    <property type="match status" value="1"/>
</dbReference>
<dbReference type="CDD" id="cd04269">
    <property type="entry name" value="ZnMc_adamalysin_II_like"/>
    <property type="match status" value="1"/>
</dbReference>
<comment type="caution">
    <text evidence="16">The sequence shown here is derived from an EMBL/GenBank/DDBJ whole genome shotgun (WGS) entry which is preliminary data.</text>
</comment>
<evidence type="ECO:0000313" key="17">
    <source>
        <dbReference type="Proteomes" id="UP001059041"/>
    </source>
</evidence>
<dbReference type="Pfam" id="PF07974">
    <property type="entry name" value="EGF_2"/>
    <property type="match status" value="1"/>
</dbReference>
<dbReference type="SMART" id="SM00608">
    <property type="entry name" value="ACR"/>
    <property type="match status" value="1"/>
</dbReference>
<dbReference type="GO" id="GO:0005886">
    <property type="term" value="C:plasma membrane"/>
    <property type="evidence" value="ECO:0007669"/>
    <property type="project" value="UniProtKB-ARBA"/>
</dbReference>
<name>A0A9W7TII9_TRIRA</name>
<feature type="binding site" evidence="9">
    <location>
        <position position="308"/>
    </location>
    <ligand>
        <name>Zn(2+)</name>
        <dbReference type="ChEBI" id="CHEBI:29105"/>
        <note>catalytic</note>
    </ligand>
</feature>
<feature type="domain" description="Disintegrin" evidence="14">
    <location>
        <begin position="379"/>
        <end position="465"/>
    </location>
</feature>
<dbReference type="SMART" id="SM00050">
    <property type="entry name" value="DISIN"/>
    <property type="match status" value="1"/>
</dbReference>
<dbReference type="GO" id="GO:0051044">
    <property type="term" value="P:positive regulation of membrane protein ectodomain proteolysis"/>
    <property type="evidence" value="ECO:0007669"/>
    <property type="project" value="TreeGrafter"/>
</dbReference>
<dbReference type="PRINTS" id="PR00289">
    <property type="entry name" value="DISINTEGRIN"/>
</dbReference>
<dbReference type="Pfam" id="PF01562">
    <property type="entry name" value="Pep_M12B_propep"/>
    <property type="match status" value="1"/>
</dbReference>
<evidence type="ECO:0000256" key="3">
    <source>
        <dbReference type="ARBA" id="ARBA00022692"/>
    </source>
</evidence>
<dbReference type="InterPro" id="IPR000742">
    <property type="entry name" value="EGF"/>
</dbReference>
<keyword evidence="5 11" id="KW-0472">Membrane</keyword>
<feature type="disulfide bond" evidence="8">
    <location>
        <begin position="622"/>
        <end position="631"/>
    </location>
</feature>
<accession>A0A9W7TII9</accession>
<evidence type="ECO:0000256" key="12">
    <source>
        <dbReference type="SAM" id="SignalP"/>
    </source>
</evidence>
<dbReference type="PANTHER" id="PTHR11905:SF20">
    <property type="entry name" value="DISINTEGRIN AND METALLOPROTEINASE DOMAIN-CONTAINING PROTEIN 8"/>
    <property type="match status" value="1"/>
</dbReference>
<feature type="compositionally biased region" description="Pro residues" evidence="10">
    <location>
        <begin position="739"/>
        <end position="748"/>
    </location>
</feature>
<keyword evidence="2 8" id="KW-0245">EGF-like domain</keyword>
<dbReference type="Gene3D" id="4.10.70.10">
    <property type="entry name" value="Disintegrin domain"/>
    <property type="match status" value="1"/>
</dbReference>
<dbReference type="EMBL" id="JAFHDT010000018">
    <property type="protein sequence ID" value="KAI7797351.1"/>
    <property type="molecule type" value="Genomic_DNA"/>
</dbReference>
<dbReference type="PROSITE" id="PS00427">
    <property type="entry name" value="DISINTEGRIN_1"/>
    <property type="match status" value="1"/>
</dbReference>
<feature type="signal peptide" evidence="12">
    <location>
        <begin position="1"/>
        <end position="21"/>
    </location>
</feature>
<evidence type="ECO:0000259" key="14">
    <source>
        <dbReference type="PROSITE" id="PS50214"/>
    </source>
</evidence>
<evidence type="ECO:0000256" key="7">
    <source>
        <dbReference type="PROSITE-ProRule" id="PRU00068"/>
    </source>
</evidence>
<evidence type="ECO:0000256" key="1">
    <source>
        <dbReference type="ARBA" id="ARBA00004479"/>
    </source>
</evidence>
<keyword evidence="9" id="KW-0862">Zinc</keyword>
<dbReference type="GO" id="GO:0002693">
    <property type="term" value="P:positive regulation of cellular extravasation"/>
    <property type="evidence" value="ECO:0007669"/>
    <property type="project" value="TreeGrafter"/>
</dbReference>
<feature type="binding site" evidence="9">
    <location>
        <position position="318"/>
    </location>
    <ligand>
        <name>Zn(2+)</name>
        <dbReference type="ChEBI" id="CHEBI:29105"/>
        <note>catalytic</note>
    </ligand>
</feature>
<dbReference type="Proteomes" id="UP001059041">
    <property type="component" value="Linkage Group LG18"/>
</dbReference>
<dbReference type="InterPro" id="IPR018358">
    <property type="entry name" value="Disintegrin_CS"/>
</dbReference>
<dbReference type="Pfam" id="PF01421">
    <property type="entry name" value="Reprolysin"/>
    <property type="match status" value="1"/>
</dbReference>
<dbReference type="InterPro" id="IPR013111">
    <property type="entry name" value="EGF_extracell"/>
</dbReference>
<evidence type="ECO:0000259" key="13">
    <source>
        <dbReference type="PROSITE" id="PS50026"/>
    </source>
</evidence>
<dbReference type="GO" id="GO:0006508">
    <property type="term" value="P:proteolysis"/>
    <property type="evidence" value="ECO:0007669"/>
    <property type="project" value="InterPro"/>
</dbReference>
<dbReference type="GO" id="GO:0022407">
    <property type="term" value="P:regulation of cell-cell adhesion"/>
    <property type="evidence" value="ECO:0007669"/>
    <property type="project" value="TreeGrafter"/>
</dbReference>
<dbReference type="PROSITE" id="PS50214">
    <property type="entry name" value="DISINTEGRIN_2"/>
    <property type="match status" value="1"/>
</dbReference>
<dbReference type="InterPro" id="IPR034027">
    <property type="entry name" value="Reprolysin_adamalysin"/>
</dbReference>
<feature type="domain" description="EGF-like" evidence="13">
    <location>
        <begin position="600"/>
        <end position="632"/>
    </location>
</feature>
<comment type="caution">
    <text evidence="8">Lacks conserved residue(s) required for the propagation of feature annotation.</text>
</comment>
<dbReference type="AlphaFoldDB" id="A0A9W7TII9"/>
<dbReference type="Pfam" id="PF00200">
    <property type="entry name" value="Disintegrin"/>
    <property type="match status" value="1"/>
</dbReference>
<feature type="domain" description="Peptidase M12B" evidence="15">
    <location>
        <begin position="173"/>
        <end position="370"/>
    </location>
</feature>
<dbReference type="GO" id="GO:0046872">
    <property type="term" value="F:metal ion binding"/>
    <property type="evidence" value="ECO:0007669"/>
    <property type="project" value="UniProtKB-KW"/>
</dbReference>
<keyword evidence="12" id="KW-0732">Signal</keyword>
<dbReference type="InterPro" id="IPR001590">
    <property type="entry name" value="Peptidase_M12B"/>
</dbReference>
<evidence type="ECO:0000259" key="15">
    <source>
        <dbReference type="PROSITE" id="PS50215"/>
    </source>
</evidence>
<feature type="disulfide bond" evidence="7">
    <location>
        <begin position="437"/>
        <end position="457"/>
    </location>
</feature>
<feature type="disulfide bond" evidence="8">
    <location>
        <begin position="604"/>
        <end position="614"/>
    </location>
</feature>
<protein>
    <submittedName>
        <fullName evidence="16">Zinc metalloproteinase-disintegrin-like lachestatin-2</fullName>
    </submittedName>
</protein>
<evidence type="ECO:0000256" key="6">
    <source>
        <dbReference type="ARBA" id="ARBA00023157"/>
    </source>
</evidence>
<dbReference type="PROSITE" id="PS50026">
    <property type="entry name" value="EGF_3"/>
    <property type="match status" value="1"/>
</dbReference>
<gene>
    <name evidence="16" type="ORF">IRJ41_025559</name>
</gene>
<dbReference type="GO" id="GO:0006954">
    <property type="term" value="P:inflammatory response"/>
    <property type="evidence" value="ECO:0007669"/>
    <property type="project" value="TreeGrafter"/>
</dbReference>
<dbReference type="SUPFAM" id="SSF55486">
    <property type="entry name" value="Metalloproteases ('zincins'), catalytic domain"/>
    <property type="match status" value="1"/>
</dbReference>
<dbReference type="InterPro" id="IPR024079">
    <property type="entry name" value="MetalloPept_cat_dom_sf"/>
</dbReference>
<evidence type="ECO:0000256" key="8">
    <source>
        <dbReference type="PROSITE-ProRule" id="PRU00076"/>
    </source>
</evidence>
<dbReference type="FunFam" id="4.10.70.10:FF:000001">
    <property type="entry name" value="Disintegrin and metalloproteinase domain-containing protein 22"/>
    <property type="match status" value="1"/>
</dbReference>
<sequence>MMKVQMLCLNIVWCLVDDGDQFDVVVVRPQRIRTQMFPDGLSYQLFFGGRNHTIHLQKNRQLIAHNYTEIYYGDDGPVVSRNPNVKDGCYYHGHIEDVEDSSVSVGICSGIRGLVRLKEQMYAIRPVRDHSDGDHVMYKHLRQKRNTFTFTQPPAAASFKSSRWTRKRFNTPRYVELFLVVDNTEYQNFRSNVDTVRERMLEVINHVDKLYRPLNIRVVLVGLEVWSTQDQIVISVSSDDTLSRFVEWRKTSLLARVKHDNAQLVTGIDFLGDTVGLANRFAMCGENSAGVNQDHNENPLGLASTIAHEMGHNMGLSHDQEHCTCATHNSICLMTERVGKVFPDQFSDCSLEQMSVFLDNVNPVCLLSPPASDGLYGGTVRCGNDFLDAGEECDCGSVQDCNNPCCDAATCRLTEGSQCADGDCCDNCQMKSAGSLCRDSVNECDLVEYCTGLSHQCPPDDFHMNGMPCSSQEGYCYNGRCPTHLQHCHTLWGPGATVASDSCFYQNTFGRNDSHCGRTKDAYRACTKESMFCGKIFCVGGKEYPVTGQKAVISTLRGLCHIAGDGSESNNLSMVPTGTKCGHNKVCYDFTCQDMNVYGSDEGCSLKCSGRGICNQKNECHCDPGWAPPYCHLQYSQLPSMKTVGISVAAAVVFLLLVFAGLGGFYYKRRKAISHNEDLSSGQMNLLHDDRAVRRNPPHISEPVFIESSMTLLTRPTRAAPPPPPQPKQIKVTPGIKSTPPPVPPLKPSPAKRSFETDQFINLISCFSTGNTVQVVSIQPPIIPRK</sequence>
<dbReference type="GO" id="GO:0004222">
    <property type="term" value="F:metalloendopeptidase activity"/>
    <property type="evidence" value="ECO:0007669"/>
    <property type="project" value="InterPro"/>
</dbReference>
<evidence type="ECO:0000256" key="10">
    <source>
        <dbReference type="SAM" id="MobiDB-lite"/>
    </source>
</evidence>
<reference evidence="16" key="1">
    <citation type="submission" date="2021-02" db="EMBL/GenBank/DDBJ databases">
        <title>Comparative genomics reveals that relaxation of natural selection precedes convergent phenotypic evolution of cavefish.</title>
        <authorList>
            <person name="Peng Z."/>
        </authorList>
    </citation>
    <scope>NUCLEOTIDE SEQUENCE</scope>
    <source>
        <tissue evidence="16">Muscle</tissue>
    </source>
</reference>
<feature type="region of interest" description="Disordered" evidence="10">
    <location>
        <begin position="716"/>
        <end position="751"/>
    </location>
</feature>
<feature type="chain" id="PRO_5040964708" evidence="12">
    <location>
        <begin position="22"/>
        <end position="786"/>
    </location>
</feature>
<keyword evidence="17" id="KW-1185">Reference proteome</keyword>
<dbReference type="FunFam" id="3.40.390.10:FF:000002">
    <property type="entry name" value="Disintegrin and metalloproteinase domain-containing protein 22"/>
    <property type="match status" value="1"/>
</dbReference>
<feature type="binding site" evidence="9">
    <location>
        <position position="312"/>
    </location>
    <ligand>
        <name>Zn(2+)</name>
        <dbReference type="ChEBI" id="CHEBI:29105"/>
        <note>catalytic</note>
    </ligand>
</feature>
<dbReference type="Pfam" id="PF08516">
    <property type="entry name" value="ADAM_CR"/>
    <property type="match status" value="1"/>
</dbReference>
<feature type="transmembrane region" description="Helical" evidence="11">
    <location>
        <begin position="644"/>
        <end position="667"/>
    </location>
</feature>
<dbReference type="Gene3D" id="3.40.390.10">
    <property type="entry name" value="Collagenase (Catalytic Domain)"/>
    <property type="match status" value="1"/>
</dbReference>
<evidence type="ECO:0000256" key="4">
    <source>
        <dbReference type="ARBA" id="ARBA00022989"/>
    </source>
</evidence>
<keyword evidence="6 8" id="KW-1015">Disulfide bond</keyword>
<evidence type="ECO:0000313" key="16">
    <source>
        <dbReference type="EMBL" id="KAI7797351.1"/>
    </source>
</evidence>
<dbReference type="PROSITE" id="PS01186">
    <property type="entry name" value="EGF_2"/>
    <property type="match status" value="1"/>
</dbReference>
<organism evidence="16 17">
    <name type="scientific">Triplophysa rosa</name>
    <name type="common">Cave loach</name>
    <dbReference type="NCBI Taxonomy" id="992332"/>
    <lineage>
        <taxon>Eukaryota</taxon>
        <taxon>Metazoa</taxon>
        <taxon>Chordata</taxon>
        <taxon>Craniata</taxon>
        <taxon>Vertebrata</taxon>
        <taxon>Euteleostomi</taxon>
        <taxon>Actinopterygii</taxon>
        <taxon>Neopterygii</taxon>
        <taxon>Teleostei</taxon>
        <taxon>Ostariophysi</taxon>
        <taxon>Cypriniformes</taxon>
        <taxon>Nemacheilidae</taxon>
        <taxon>Triplophysa</taxon>
    </lineage>
</organism>
<feature type="active site" evidence="9">
    <location>
        <position position="309"/>
    </location>
</feature>
<keyword evidence="3 11" id="KW-0812">Transmembrane</keyword>
<dbReference type="InterPro" id="IPR036436">
    <property type="entry name" value="Disintegrin_dom_sf"/>
</dbReference>
<dbReference type="InterPro" id="IPR001762">
    <property type="entry name" value="Disintegrin_dom"/>
</dbReference>
<evidence type="ECO:0000256" key="2">
    <source>
        <dbReference type="ARBA" id="ARBA00022536"/>
    </source>
</evidence>
<comment type="subcellular location">
    <subcellularLocation>
        <location evidence="1">Membrane</location>
        <topology evidence="1">Single-pass type I membrane protein</topology>
    </subcellularLocation>
</comment>
<evidence type="ECO:0000256" key="5">
    <source>
        <dbReference type="ARBA" id="ARBA00023136"/>
    </source>
</evidence>
<evidence type="ECO:0000256" key="9">
    <source>
        <dbReference type="PROSITE-ProRule" id="PRU00276"/>
    </source>
</evidence>
<proteinExistence type="predicted"/>
<dbReference type="PANTHER" id="PTHR11905">
    <property type="entry name" value="ADAM A DISINTEGRIN AND METALLOPROTEASE DOMAIN"/>
    <property type="match status" value="1"/>
</dbReference>